<dbReference type="GeneID" id="20677802"/>
<dbReference type="KEGG" id="hir:HETIRDRAFT_478089"/>
<dbReference type="AlphaFoldDB" id="W4JZ10"/>
<gene>
    <name evidence="2" type="ORF">HETIRDRAFT_478089</name>
</gene>
<dbReference type="InParanoid" id="W4JZ10"/>
<feature type="coiled-coil region" evidence="1">
    <location>
        <begin position="5"/>
        <end position="109"/>
    </location>
</feature>
<name>W4JZ10_HETIT</name>
<evidence type="ECO:0000313" key="2">
    <source>
        <dbReference type="EMBL" id="ETW78798.1"/>
    </source>
</evidence>
<dbReference type="Proteomes" id="UP000030671">
    <property type="component" value="Unassembled WGS sequence"/>
</dbReference>
<keyword evidence="3" id="KW-1185">Reference proteome</keyword>
<evidence type="ECO:0000256" key="1">
    <source>
        <dbReference type="SAM" id="Coils"/>
    </source>
</evidence>
<proteinExistence type="predicted"/>
<sequence>MRSRNIAAEERSEQRTNELEQKMEQMMKQNVEQMKTEMGRVNKQSNEWLERMLKDSVKRLEKELEDTKQELKDTKQELKDTKQELKDTKQELKDTKAELAKEKEITRNLQSSLSALMRTQATLNKIRLRILLDYARQFVLKIHGLSNSSWDEATRNLDEDAIVDFIRSASVKASRPLQNKSID</sequence>
<dbReference type="HOGENOM" id="CLU_1475351_0_0_1"/>
<dbReference type="OrthoDB" id="1702031at2759"/>
<protein>
    <submittedName>
        <fullName evidence="2">Uncharacterized protein</fullName>
    </submittedName>
</protein>
<organism evidence="2 3">
    <name type="scientific">Heterobasidion irregulare (strain TC 32-1)</name>
    <dbReference type="NCBI Taxonomy" id="747525"/>
    <lineage>
        <taxon>Eukaryota</taxon>
        <taxon>Fungi</taxon>
        <taxon>Dikarya</taxon>
        <taxon>Basidiomycota</taxon>
        <taxon>Agaricomycotina</taxon>
        <taxon>Agaricomycetes</taxon>
        <taxon>Russulales</taxon>
        <taxon>Bondarzewiaceae</taxon>
        <taxon>Heterobasidion</taxon>
        <taxon>Heterobasidion annosum species complex</taxon>
    </lineage>
</organism>
<reference evidence="2 3" key="1">
    <citation type="journal article" date="2012" name="New Phytol.">
        <title>Insight into trade-off between wood decay and parasitism from the genome of a fungal forest pathogen.</title>
        <authorList>
            <person name="Olson A."/>
            <person name="Aerts A."/>
            <person name="Asiegbu F."/>
            <person name="Belbahri L."/>
            <person name="Bouzid O."/>
            <person name="Broberg A."/>
            <person name="Canback B."/>
            <person name="Coutinho P.M."/>
            <person name="Cullen D."/>
            <person name="Dalman K."/>
            <person name="Deflorio G."/>
            <person name="van Diepen L.T."/>
            <person name="Dunand C."/>
            <person name="Duplessis S."/>
            <person name="Durling M."/>
            <person name="Gonthier P."/>
            <person name="Grimwood J."/>
            <person name="Fossdal C.G."/>
            <person name="Hansson D."/>
            <person name="Henrissat B."/>
            <person name="Hietala A."/>
            <person name="Himmelstrand K."/>
            <person name="Hoffmeister D."/>
            <person name="Hogberg N."/>
            <person name="James T.Y."/>
            <person name="Karlsson M."/>
            <person name="Kohler A."/>
            <person name="Kues U."/>
            <person name="Lee Y.H."/>
            <person name="Lin Y.C."/>
            <person name="Lind M."/>
            <person name="Lindquist E."/>
            <person name="Lombard V."/>
            <person name="Lucas S."/>
            <person name="Lunden K."/>
            <person name="Morin E."/>
            <person name="Murat C."/>
            <person name="Park J."/>
            <person name="Raffaello T."/>
            <person name="Rouze P."/>
            <person name="Salamov A."/>
            <person name="Schmutz J."/>
            <person name="Solheim H."/>
            <person name="Stahlberg J."/>
            <person name="Velez H."/>
            <person name="de Vries R.P."/>
            <person name="Wiebenga A."/>
            <person name="Woodward S."/>
            <person name="Yakovlev I."/>
            <person name="Garbelotto M."/>
            <person name="Martin F."/>
            <person name="Grigoriev I.V."/>
            <person name="Stenlid J."/>
        </authorList>
    </citation>
    <scope>NUCLEOTIDE SEQUENCE [LARGE SCALE GENOMIC DNA]</scope>
    <source>
        <strain evidence="2 3">TC 32-1</strain>
    </source>
</reference>
<keyword evidence="1" id="KW-0175">Coiled coil</keyword>
<accession>W4JZ10</accession>
<evidence type="ECO:0000313" key="3">
    <source>
        <dbReference type="Proteomes" id="UP000030671"/>
    </source>
</evidence>
<dbReference type="RefSeq" id="XP_009549103.1">
    <property type="nucleotide sequence ID" value="XM_009550808.1"/>
</dbReference>
<dbReference type="EMBL" id="KI925461">
    <property type="protein sequence ID" value="ETW78798.1"/>
    <property type="molecule type" value="Genomic_DNA"/>
</dbReference>